<dbReference type="Gene3D" id="3.30.40.250">
    <property type="match status" value="1"/>
</dbReference>
<dbReference type="EMBL" id="JACHGT010000018">
    <property type="protein sequence ID" value="MBB6038854.1"/>
    <property type="molecule type" value="Genomic_DNA"/>
</dbReference>
<evidence type="ECO:0000256" key="1">
    <source>
        <dbReference type="SAM" id="MobiDB-lite"/>
    </source>
</evidence>
<evidence type="ECO:0000259" key="2">
    <source>
        <dbReference type="PROSITE" id="PS51664"/>
    </source>
</evidence>
<dbReference type="PANTHER" id="PTHR37809:SF1">
    <property type="entry name" value="RIBOSOMAL PROTEIN S12 METHYLTHIOTRANSFERASE ACCESSORY FACTOR YCAO"/>
    <property type="match status" value="1"/>
</dbReference>
<dbReference type="RefSeq" id="WP_184791711.1">
    <property type="nucleotide sequence ID" value="NZ_BONT01000060.1"/>
</dbReference>
<dbReference type="GO" id="GO:0016740">
    <property type="term" value="F:transferase activity"/>
    <property type="evidence" value="ECO:0007669"/>
    <property type="project" value="UniProtKB-KW"/>
</dbReference>
<evidence type="ECO:0000313" key="3">
    <source>
        <dbReference type="EMBL" id="MBB6038854.1"/>
    </source>
</evidence>
<dbReference type="InterPro" id="IPR003776">
    <property type="entry name" value="YcaO-like_dom"/>
</dbReference>
<dbReference type="NCBIfam" id="TIGR03604">
    <property type="entry name" value="TOMM_cyclo_SagD"/>
    <property type="match status" value="1"/>
</dbReference>
<reference evidence="3 4" key="1">
    <citation type="submission" date="2020-08" db="EMBL/GenBank/DDBJ databases">
        <title>Genomic Encyclopedia of Type Strains, Phase IV (KMG-IV): sequencing the most valuable type-strain genomes for metagenomic binning, comparative biology and taxonomic classification.</title>
        <authorList>
            <person name="Goeker M."/>
        </authorList>
    </citation>
    <scope>NUCLEOTIDE SEQUENCE [LARGE SCALE GENOMIC DNA]</scope>
    <source>
        <strain evidence="3 4">YIM 65646</strain>
    </source>
</reference>
<protein>
    <submittedName>
        <fullName evidence="3">Ribosomal protein S12 methylthiotransferase accessory factor</fullName>
    </submittedName>
</protein>
<dbReference type="Gene3D" id="3.40.50.720">
    <property type="entry name" value="NAD(P)-binding Rossmann-like Domain"/>
    <property type="match status" value="1"/>
</dbReference>
<dbReference type="InterPro" id="IPR027624">
    <property type="entry name" value="TOMM_cyclo_SagD"/>
</dbReference>
<dbReference type="PANTHER" id="PTHR37809">
    <property type="entry name" value="RIBOSOMAL PROTEIN S12 METHYLTHIOTRANSFERASE ACCESSORY FACTOR YCAO"/>
    <property type="match status" value="1"/>
</dbReference>
<organism evidence="3 4">
    <name type="scientific">Phytomonospora endophytica</name>
    <dbReference type="NCBI Taxonomy" id="714109"/>
    <lineage>
        <taxon>Bacteria</taxon>
        <taxon>Bacillati</taxon>
        <taxon>Actinomycetota</taxon>
        <taxon>Actinomycetes</taxon>
        <taxon>Micromonosporales</taxon>
        <taxon>Micromonosporaceae</taxon>
        <taxon>Phytomonospora</taxon>
    </lineage>
</organism>
<evidence type="ECO:0000313" key="4">
    <source>
        <dbReference type="Proteomes" id="UP000548476"/>
    </source>
</evidence>
<dbReference type="Proteomes" id="UP000548476">
    <property type="component" value="Unassembled WGS sequence"/>
</dbReference>
<comment type="caution">
    <text evidence="3">The sequence shown here is derived from an EMBL/GenBank/DDBJ whole genome shotgun (WGS) entry which is preliminary data.</text>
</comment>
<proteinExistence type="predicted"/>
<keyword evidence="3" id="KW-0808">Transferase</keyword>
<sequence length="750" mass="80735">MTRADRPRLVRVDAVAHPEGGMVLTTPRGRTFRLVLGERELAEVLAACDGSTPVSEIVAGRERPAELASLVDMLTEEGCLSLKAPGPADADWARFAEADAAGPARTTVVVLGTGAFAATTVELLGRVGDRFGEVRTASSPNALTGLDPSATVVLACLDRFDPAELSRLERACASAGLRWSHFHFEAERGWFGPHHEPGGGPTFGDLHGRRLAATADPAALRARSQPAPGDAYLPPPHERFWMVSAFLVDVERWLAGAGPLGSWHEVELDPVDLGVERRPVLPLPDAPPSSPPPGLFTDPAGPLTDRRLGIVTRLEKIPSHPLGPPGMTTVHAAGCNIGRISRWRNDPSGGGSSFGDPEAAAKAAVGELVERYCGNIVRADLLRRASHRELTRAGEHAVDPERLALFSAAQYAAPGFPFAPMTRDTPIHWVRGRNLTRNVPAWLPASLVYVNWYKTSPEDAPPTNGTAYAGVAAGVSLDDAVLSGLQEVVERHSTMVWWLNRPTLPAVVPSPRLAEAWPNGTPDGPLRAWLIHLDNEFSIPVMAGVVEDADQGLFTIGFASRSDPEDAALKAWAEGLTLQEIARDLAGPDNQYGRAVANGRLPDQGLKPWRADRRYLDDYRPDFRDVPTLICQTQVHLDPRAVERIRPWVDVPLTRAVSDLPRLGGADLDTYRKAVEAPGYEVFYADITTPDVAAAGLSVTRTLVPGLVGNFPAAFPFLGRGVVQDSAVRLGWRSEPRPEGDLTTIPIPHA</sequence>
<dbReference type="Gene3D" id="3.30.160.660">
    <property type="match status" value="1"/>
</dbReference>
<dbReference type="Pfam" id="PF02624">
    <property type="entry name" value="YcaO"/>
    <property type="match status" value="1"/>
</dbReference>
<dbReference type="AlphaFoldDB" id="A0A841FSS2"/>
<dbReference type="PROSITE" id="PS51664">
    <property type="entry name" value="YCAO"/>
    <property type="match status" value="1"/>
</dbReference>
<gene>
    <name evidence="3" type="ORF">HNR73_006740</name>
</gene>
<keyword evidence="4" id="KW-1185">Reference proteome</keyword>
<accession>A0A841FSS2</accession>
<feature type="compositionally biased region" description="Pro residues" evidence="1">
    <location>
        <begin position="281"/>
        <end position="294"/>
    </location>
</feature>
<keyword evidence="3" id="KW-0687">Ribonucleoprotein</keyword>
<dbReference type="Gene3D" id="3.30.1330.230">
    <property type="match status" value="1"/>
</dbReference>
<dbReference type="GO" id="GO:0005840">
    <property type="term" value="C:ribosome"/>
    <property type="evidence" value="ECO:0007669"/>
    <property type="project" value="UniProtKB-KW"/>
</dbReference>
<feature type="region of interest" description="Disordered" evidence="1">
    <location>
        <begin position="281"/>
        <end position="300"/>
    </location>
</feature>
<name>A0A841FSS2_9ACTN</name>
<feature type="domain" description="YcaO" evidence="2">
    <location>
        <begin position="349"/>
        <end position="750"/>
    </location>
</feature>
<keyword evidence="3" id="KW-0689">Ribosomal protein</keyword>